<dbReference type="PROSITE" id="PS50157">
    <property type="entry name" value="ZINC_FINGER_C2H2_2"/>
    <property type="match status" value="1"/>
</dbReference>
<gene>
    <name evidence="4" type="ORF">MCOS_LOCUS3830</name>
</gene>
<name>A0A0R3UA81_MESCO</name>
<proteinExistence type="predicted"/>
<keyword evidence="1" id="KW-0479">Metal-binding</keyword>
<feature type="compositionally biased region" description="Polar residues" evidence="2">
    <location>
        <begin position="179"/>
        <end position="190"/>
    </location>
</feature>
<keyword evidence="1" id="KW-0863">Zinc-finger</keyword>
<dbReference type="PROSITE" id="PS00028">
    <property type="entry name" value="ZINC_FINGER_C2H2_1"/>
    <property type="match status" value="1"/>
</dbReference>
<dbReference type="Gene3D" id="3.30.160.60">
    <property type="entry name" value="Classic Zinc Finger"/>
    <property type="match status" value="1"/>
</dbReference>
<evidence type="ECO:0000256" key="1">
    <source>
        <dbReference type="PROSITE-ProRule" id="PRU00042"/>
    </source>
</evidence>
<accession>A0A0R3UA81</accession>
<evidence type="ECO:0000256" key="2">
    <source>
        <dbReference type="SAM" id="MobiDB-lite"/>
    </source>
</evidence>
<sequence length="336" mass="36628">MVKRQRVCLFCNQSNVSSALTRRTPRVVSGLTGTQLPRADPAGVDSTCRRLCSTASTVVLTRTPKPSFANMRKALSIFHSKRADFNQDVSFFLLQRKVTASASNSTSKASTLIVHPCPLCDRTFASQAHAKTHIEFAHPLFISGNRFHDPSLKTQSDGSHFRLSEKRESVSQIPPPAKTQPSANTSTMSSAVKEPCSSPNASSEDFYEEAEFDVTPTLVDPIAADMVELSISAEPSTTASSQSKAVDLDPFKAEFDMTPTLADPIAADMVKLSISPETSTTTSSQSNTVDLDPYKDIESRLPDSPNEPFKLADALEDLNIEPPPDTDFPELRRDMV</sequence>
<feature type="compositionally biased region" description="Low complexity" evidence="2">
    <location>
        <begin position="276"/>
        <end position="288"/>
    </location>
</feature>
<protein>
    <recommendedName>
        <fullName evidence="3">C2H2-type domain-containing protein</fullName>
    </recommendedName>
</protein>
<evidence type="ECO:0000313" key="4">
    <source>
        <dbReference type="EMBL" id="VDD77827.1"/>
    </source>
</evidence>
<dbReference type="GO" id="GO:0008270">
    <property type="term" value="F:zinc ion binding"/>
    <property type="evidence" value="ECO:0007669"/>
    <property type="project" value="UniProtKB-KW"/>
</dbReference>
<keyword evidence="1" id="KW-0862">Zinc</keyword>
<reference evidence="4 5" key="1">
    <citation type="submission" date="2018-10" db="EMBL/GenBank/DDBJ databases">
        <authorList>
            <consortium name="Pathogen Informatics"/>
        </authorList>
    </citation>
    <scope>NUCLEOTIDE SEQUENCE [LARGE SCALE GENOMIC DNA]</scope>
</reference>
<keyword evidence="5" id="KW-1185">Reference proteome</keyword>
<feature type="compositionally biased region" description="Basic and acidic residues" evidence="2">
    <location>
        <begin position="159"/>
        <end position="169"/>
    </location>
</feature>
<feature type="domain" description="C2H2-type" evidence="3">
    <location>
        <begin position="115"/>
        <end position="138"/>
    </location>
</feature>
<organism evidence="4 5">
    <name type="scientific">Mesocestoides corti</name>
    <name type="common">Flatworm</name>
    <dbReference type="NCBI Taxonomy" id="53468"/>
    <lineage>
        <taxon>Eukaryota</taxon>
        <taxon>Metazoa</taxon>
        <taxon>Spiralia</taxon>
        <taxon>Lophotrochozoa</taxon>
        <taxon>Platyhelminthes</taxon>
        <taxon>Cestoda</taxon>
        <taxon>Eucestoda</taxon>
        <taxon>Cyclophyllidea</taxon>
        <taxon>Mesocestoididae</taxon>
        <taxon>Mesocestoides</taxon>
    </lineage>
</organism>
<feature type="compositionally biased region" description="Basic and acidic residues" evidence="2">
    <location>
        <begin position="292"/>
        <end position="301"/>
    </location>
</feature>
<feature type="region of interest" description="Disordered" evidence="2">
    <location>
        <begin position="276"/>
        <end position="336"/>
    </location>
</feature>
<dbReference type="AlphaFoldDB" id="A0A0R3UA81"/>
<evidence type="ECO:0000313" key="5">
    <source>
        <dbReference type="Proteomes" id="UP000267029"/>
    </source>
</evidence>
<feature type="region of interest" description="Disordered" evidence="2">
    <location>
        <begin position="153"/>
        <end position="205"/>
    </location>
</feature>
<dbReference type="EMBL" id="UXSR01001034">
    <property type="protein sequence ID" value="VDD77827.1"/>
    <property type="molecule type" value="Genomic_DNA"/>
</dbReference>
<dbReference type="InterPro" id="IPR013087">
    <property type="entry name" value="Znf_C2H2_type"/>
</dbReference>
<dbReference type="Proteomes" id="UP000267029">
    <property type="component" value="Unassembled WGS sequence"/>
</dbReference>
<evidence type="ECO:0000259" key="3">
    <source>
        <dbReference type="PROSITE" id="PS50157"/>
    </source>
</evidence>